<keyword evidence="5" id="KW-0812">Transmembrane</keyword>
<feature type="coiled-coil region" evidence="8">
    <location>
        <begin position="178"/>
        <end position="205"/>
    </location>
</feature>
<name>A0A927GJR4_9BACT</name>
<dbReference type="PANTHER" id="PTHR30026">
    <property type="entry name" value="OUTER MEMBRANE PROTEIN TOLC"/>
    <property type="match status" value="1"/>
</dbReference>
<dbReference type="Proteomes" id="UP000612233">
    <property type="component" value="Unassembled WGS sequence"/>
</dbReference>
<evidence type="ECO:0000256" key="7">
    <source>
        <dbReference type="ARBA" id="ARBA00023237"/>
    </source>
</evidence>
<evidence type="ECO:0000256" key="10">
    <source>
        <dbReference type="SAM" id="SignalP"/>
    </source>
</evidence>
<keyword evidence="12" id="KW-1185">Reference proteome</keyword>
<feature type="coiled-coil region" evidence="8">
    <location>
        <begin position="411"/>
        <end position="438"/>
    </location>
</feature>
<comment type="similarity">
    <text evidence="2">Belongs to the outer membrane factor (OMF) (TC 1.B.17) family.</text>
</comment>
<evidence type="ECO:0000256" key="1">
    <source>
        <dbReference type="ARBA" id="ARBA00004442"/>
    </source>
</evidence>
<dbReference type="InterPro" id="IPR051906">
    <property type="entry name" value="TolC-like"/>
</dbReference>
<keyword evidence="8" id="KW-0175">Coiled coil</keyword>
<proteinExistence type="inferred from homology"/>
<evidence type="ECO:0000313" key="11">
    <source>
        <dbReference type="EMBL" id="MBD2768414.1"/>
    </source>
</evidence>
<comment type="subcellular location">
    <subcellularLocation>
        <location evidence="1">Cell outer membrane</location>
    </subcellularLocation>
</comment>
<organism evidence="11 12">
    <name type="scientific">Hymenobacter montanus</name>
    <dbReference type="NCBI Taxonomy" id="2771359"/>
    <lineage>
        <taxon>Bacteria</taxon>
        <taxon>Pseudomonadati</taxon>
        <taxon>Bacteroidota</taxon>
        <taxon>Cytophagia</taxon>
        <taxon>Cytophagales</taxon>
        <taxon>Hymenobacteraceae</taxon>
        <taxon>Hymenobacter</taxon>
    </lineage>
</organism>
<dbReference type="Pfam" id="PF02321">
    <property type="entry name" value="OEP"/>
    <property type="match status" value="2"/>
</dbReference>
<sequence>MKQTTTVNAPATRSFTLAAVVGTLLAGAPAQAQTPAPTSPPAAALGTPAPTTTGPWTLQRAVEHALQHNLSVRQSELTAQQQEATQRLNRAALLPTAGVSGTQGYNFGTNRDPFTNQFQQLNVRSNNFSATAQATLFSGFQLRNTVKQGVLDAQAARVDIDKARNDLSLNVASSFLQLLLANELIRAAEARLNSVREQVTRSEKLLKAGAVAEGNLLDSRAQLASEERTLVTAQNQRALAQLALVQQLNLDPATAAQFEVVVPDLPDPTAFAASTTNELDPNATFELARQRLPEIQAADLRVQSAQRGIDIARGAYYPRLTVAGGVQTGFSSVRTQQVRVSGEPVPVPVLQPDPTMPGKYVPSPYVLLSPQTSFEQLPYKFLDQLADNRGEFLQFSLNIPIVNGLQNRVGVQRAQLGRQQAELRAEQARLQLRQTIQQSFADVLAAQRRFAASSRQVEALKLAFRNAEIRFNNGLLNGTDFNIARNNLTAAESDMIQAKYEFFFRRKVLDFYQGKPLVM</sequence>
<dbReference type="GO" id="GO:0015288">
    <property type="term" value="F:porin activity"/>
    <property type="evidence" value="ECO:0007669"/>
    <property type="project" value="TreeGrafter"/>
</dbReference>
<dbReference type="AlphaFoldDB" id="A0A927GJR4"/>
<dbReference type="PANTHER" id="PTHR30026:SF20">
    <property type="entry name" value="OUTER MEMBRANE PROTEIN TOLC"/>
    <property type="match status" value="1"/>
</dbReference>
<evidence type="ECO:0000256" key="4">
    <source>
        <dbReference type="ARBA" id="ARBA00022452"/>
    </source>
</evidence>
<evidence type="ECO:0000256" key="6">
    <source>
        <dbReference type="ARBA" id="ARBA00023136"/>
    </source>
</evidence>
<gene>
    <name evidence="11" type="ORF">IC235_10970</name>
</gene>
<reference evidence="11" key="1">
    <citation type="submission" date="2020-09" db="EMBL/GenBank/DDBJ databases">
        <authorList>
            <person name="Kim M.K."/>
        </authorList>
    </citation>
    <scope>NUCLEOTIDE SEQUENCE</scope>
    <source>
        <strain evidence="11">BT664</strain>
    </source>
</reference>
<dbReference type="InterPro" id="IPR003423">
    <property type="entry name" value="OMP_efflux"/>
</dbReference>
<dbReference type="Gene3D" id="1.20.1600.10">
    <property type="entry name" value="Outer membrane efflux proteins (OEP)"/>
    <property type="match status" value="1"/>
</dbReference>
<keyword evidence="7" id="KW-0998">Cell outer membrane</keyword>
<keyword evidence="4" id="KW-1134">Transmembrane beta strand</keyword>
<feature type="signal peptide" evidence="10">
    <location>
        <begin position="1"/>
        <end position="32"/>
    </location>
</feature>
<feature type="region of interest" description="Disordered" evidence="9">
    <location>
        <begin position="31"/>
        <end position="54"/>
    </location>
</feature>
<dbReference type="GO" id="GO:1990281">
    <property type="term" value="C:efflux pump complex"/>
    <property type="evidence" value="ECO:0007669"/>
    <property type="project" value="TreeGrafter"/>
</dbReference>
<evidence type="ECO:0000256" key="9">
    <source>
        <dbReference type="SAM" id="MobiDB-lite"/>
    </source>
</evidence>
<dbReference type="EMBL" id="JACXAD010000010">
    <property type="protein sequence ID" value="MBD2768414.1"/>
    <property type="molecule type" value="Genomic_DNA"/>
</dbReference>
<keyword evidence="6" id="KW-0472">Membrane</keyword>
<evidence type="ECO:0000313" key="12">
    <source>
        <dbReference type="Proteomes" id="UP000612233"/>
    </source>
</evidence>
<evidence type="ECO:0000256" key="3">
    <source>
        <dbReference type="ARBA" id="ARBA00022448"/>
    </source>
</evidence>
<comment type="caution">
    <text evidence="11">The sequence shown here is derived from an EMBL/GenBank/DDBJ whole genome shotgun (WGS) entry which is preliminary data.</text>
</comment>
<dbReference type="SUPFAM" id="SSF56954">
    <property type="entry name" value="Outer membrane efflux proteins (OEP)"/>
    <property type="match status" value="1"/>
</dbReference>
<keyword evidence="10" id="KW-0732">Signal</keyword>
<protein>
    <submittedName>
        <fullName evidence="11">TolC family protein</fullName>
    </submittedName>
</protein>
<dbReference type="RefSeq" id="WP_191005221.1">
    <property type="nucleotide sequence ID" value="NZ_JACXAD010000010.1"/>
</dbReference>
<evidence type="ECO:0000256" key="5">
    <source>
        <dbReference type="ARBA" id="ARBA00022692"/>
    </source>
</evidence>
<feature type="chain" id="PRO_5036954681" evidence="10">
    <location>
        <begin position="33"/>
        <end position="519"/>
    </location>
</feature>
<evidence type="ECO:0000256" key="8">
    <source>
        <dbReference type="SAM" id="Coils"/>
    </source>
</evidence>
<keyword evidence="3" id="KW-0813">Transport</keyword>
<evidence type="ECO:0000256" key="2">
    <source>
        <dbReference type="ARBA" id="ARBA00007613"/>
    </source>
</evidence>
<dbReference type="GO" id="GO:0009279">
    <property type="term" value="C:cell outer membrane"/>
    <property type="evidence" value="ECO:0007669"/>
    <property type="project" value="UniProtKB-SubCell"/>
</dbReference>
<accession>A0A927GJR4</accession>
<dbReference type="GO" id="GO:0015562">
    <property type="term" value="F:efflux transmembrane transporter activity"/>
    <property type="evidence" value="ECO:0007669"/>
    <property type="project" value="InterPro"/>
</dbReference>